<gene>
    <name evidence="3" type="ORF">ACFQRI_24780</name>
</gene>
<protein>
    <submittedName>
        <fullName evidence="3">DUF1707 domain-containing protein</fullName>
    </submittedName>
</protein>
<organism evidence="3 4">
    <name type="scientific">Saccharopolyspora griseoalba</name>
    <dbReference type="NCBI Taxonomy" id="1431848"/>
    <lineage>
        <taxon>Bacteria</taxon>
        <taxon>Bacillati</taxon>
        <taxon>Actinomycetota</taxon>
        <taxon>Actinomycetes</taxon>
        <taxon>Pseudonocardiales</taxon>
        <taxon>Pseudonocardiaceae</taxon>
        <taxon>Saccharopolyspora</taxon>
    </lineage>
</organism>
<keyword evidence="1" id="KW-0812">Transmembrane</keyword>
<dbReference type="PANTHER" id="PTHR40763">
    <property type="entry name" value="MEMBRANE PROTEIN-RELATED"/>
    <property type="match status" value="1"/>
</dbReference>
<dbReference type="Proteomes" id="UP001596504">
    <property type="component" value="Unassembled WGS sequence"/>
</dbReference>
<reference evidence="4" key="1">
    <citation type="journal article" date="2019" name="Int. J. Syst. Evol. Microbiol.">
        <title>The Global Catalogue of Microorganisms (GCM) 10K type strain sequencing project: providing services to taxonomists for standard genome sequencing and annotation.</title>
        <authorList>
            <consortium name="The Broad Institute Genomics Platform"/>
            <consortium name="The Broad Institute Genome Sequencing Center for Infectious Disease"/>
            <person name="Wu L."/>
            <person name="Ma J."/>
        </authorList>
    </citation>
    <scope>NUCLEOTIDE SEQUENCE [LARGE SCALE GENOMIC DNA]</scope>
    <source>
        <strain evidence="4">WLHS5</strain>
    </source>
</reference>
<keyword evidence="4" id="KW-1185">Reference proteome</keyword>
<dbReference type="EMBL" id="JBHTCJ010000018">
    <property type="protein sequence ID" value="MFC7344635.1"/>
    <property type="molecule type" value="Genomic_DNA"/>
</dbReference>
<dbReference type="PANTHER" id="PTHR40763:SF4">
    <property type="entry name" value="DUF1707 DOMAIN-CONTAINING PROTEIN"/>
    <property type="match status" value="1"/>
</dbReference>
<keyword evidence="1" id="KW-1133">Transmembrane helix</keyword>
<evidence type="ECO:0000313" key="4">
    <source>
        <dbReference type="Proteomes" id="UP001596504"/>
    </source>
</evidence>
<evidence type="ECO:0000259" key="2">
    <source>
        <dbReference type="Pfam" id="PF08044"/>
    </source>
</evidence>
<dbReference type="InterPro" id="IPR012551">
    <property type="entry name" value="DUF1707_SHOCT-like"/>
</dbReference>
<evidence type="ECO:0000313" key="3">
    <source>
        <dbReference type="EMBL" id="MFC7344635.1"/>
    </source>
</evidence>
<keyword evidence="1" id="KW-0472">Membrane</keyword>
<accession>A0ABW2LSM8</accession>
<feature type="transmembrane region" description="Helical" evidence="1">
    <location>
        <begin position="108"/>
        <end position="130"/>
    </location>
</feature>
<dbReference type="Pfam" id="PF08044">
    <property type="entry name" value="DUF1707"/>
    <property type="match status" value="1"/>
</dbReference>
<evidence type="ECO:0000256" key="1">
    <source>
        <dbReference type="SAM" id="Phobius"/>
    </source>
</evidence>
<sequence>MAELDEGAMRASDADRERVAERLRGALDEGRLNLAEYDDRLRQAYAATTVGELGPLTADLPAPAPATPPEVAEREEKLAKEWRSWAGVSFVLVAIWIVTSIASGGPLFFWPIIPMGIWAAVNVAGMIGGCGKQD</sequence>
<feature type="domain" description="DUF1707" evidence="2">
    <location>
        <begin position="9"/>
        <end position="61"/>
    </location>
</feature>
<name>A0ABW2LSM8_9PSEU</name>
<feature type="transmembrane region" description="Helical" evidence="1">
    <location>
        <begin position="84"/>
        <end position="102"/>
    </location>
</feature>
<comment type="caution">
    <text evidence="3">The sequence shown here is derived from an EMBL/GenBank/DDBJ whole genome shotgun (WGS) entry which is preliminary data.</text>
</comment>
<dbReference type="RefSeq" id="WP_380672613.1">
    <property type="nucleotide sequence ID" value="NZ_JBHTCJ010000018.1"/>
</dbReference>
<proteinExistence type="predicted"/>